<dbReference type="NCBIfam" id="TIGR01843">
    <property type="entry name" value="type_I_hlyD"/>
    <property type="match status" value="1"/>
</dbReference>
<dbReference type="PANTHER" id="PTHR30386">
    <property type="entry name" value="MEMBRANE FUSION SUBUNIT OF EMRAB-TOLC MULTIDRUG EFFLUX PUMP"/>
    <property type="match status" value="1"/>
</dbReference>
<sequence length="468" mass="50748">MTSIPANGHNSISGSALSDPSSLALPPAGGLLSRLPGMDSPDAITLVGRSRLSQALELEEKPDNRYLRLSLYVLGAAALIFFPWAALTPITQVVNASGEVIPEGEVNVVQHLEGGIVSRVDVSDGDEVRVGEVMLELRPNLVESEYRATEQQLKNLLLQQQQLQAAIRGERVLPPTEGIKEGNKVSQAQVDLLNSRMDNRNDQIKAAQAVVAEKRAEITGLNNQIALYLKQRAMWAGLVASGAASRLNLLDIDTKLAEMRGARNESLKSLSQAEANLNGVQSGLVFEQNSQVAQLVNEEAVVAENIKKTRNQLERTKITAPVNGVVSDLRFKAPGGVVGPGAVVLSVVPNSTQRLVEVRVPSGDIGFVKPGQKVDVKLQPFDSTIYGSVPGRVLSIGGNSVQDPDDRKYYYNARIQLDRQFVDVANRKYPIAVGMPLVADIKGPQRSVLRYIFQPFTRTLDSALRESR</sequence>
<evidence type="ECO:0000256" key="2">
    <source>
        <dbReference type="ARBA" id="ARBA00009477"/>
    </source>
</evidence>
<proteinExistence type="inferred from homology"/>
<dbReference type="OrthoDB" id="424142at2"/>
<dbReference type="PRINTS" id="PR01490">
    <property type="entry name" value="RTXTOXIND"/>
</dbReference>
<gene>
    <name evidence="14" type="ORF">C7K55_11935</name>
</gene>
<feature type="transmembrane region" description="Helical" evidence="11">
    <location>
        <begin position="69"/>
        <end position="87"/>
    </location>
</feature>
<dbReference type="PANTHER" id="PTHR30386:SF26">
    <property type="entry name" value="TRANSPORT PROTEIN COMB"/>
    <property type="match status" value="1"/>
</dbReference>
<feature type="region of interest" description="Disordered" evidence="10">
    <location>
        <begin position="1"/>
        <end position="20"/>
    </location>
</feature>
<keyword evidence="15" id="KW-1185">Reference proteome</keyword>
<dbReference type="EMBL" id="PXXO01000017">
    <property type="protein sequence ID" value="PSJ03703.1"/>
    <property type="molecule type" value="Genomic_DNA"/>
</dbReference>
<comment type="subcellular location">
    <subcellularLocation>
        <location evidence="1">Cell inner membrane</location>
        <topology evidence="1">Single-pass membrane protein</topology>
    </subcellularLocation>
</comment>
<evidence type="ECO:0000256" key="1">
    <source>
        <dbReference type="ARBA" id="ARBA00004377"/>
    </source>
</evidence>
<evidence type="ECO:0000256" key="7">
    <source>
        <dbReference type="ARBA" id="ARBA00022989"/>
    </source>
</evidence>
<evidence type="ECO:0000259" key="13">
    <source>
        <dbReference type="Pfam" id="PF26002"/>
    </source>
</evidence>
<feature type="domain" description="AprE-like long alpha-helical hairpin" evidence="12">
    <location>
        <begin position="143"/>
        <end position="315"/>
    </location>
</feature>
<evidence type="ECO:0000256" key="5">
    <source>
        <dbReference type="ARBA" id="ARBA00022519"/>
    </source>
</evidence>
<dbReference type="Pfam" id="PF25994">
    <property type="entry name" value="HH_AprE"/>
    <property type="match status" value="1"/>
</dbReference>
<keyword evidence="3" id="KW-0813">Transport</keyword>
<keyword evidence="9" id="KW-0175">Coiled coil</keyword>
<evidence type="ECO:0000256" key="3">
    <source>
        <dbReference type="ARBA" id="ARBA00022448"/>
    </source>
</evidence>
<evidence type="ECO:0000256" key="9">
    <source>
        <dbReference type="SAM" id="Coils"/>
    </source>
</evidence>
<dbReference type="GO" id="GO:0015031">
    <property type="term" value="P:protein transport"/>
    <property type="evidence" value="ECO:0007669"/>
    <property type="project" value="InterPro"/>
</dbReference>
<accession>A0A2P7MR70</accession>
<evidence type="ECO:0000313" key="14">
    <source>
        <dbReference type="EMBL" id="PSJ03703.1"/>
    </source>
</evidence>
<dbReference type="Pfam" id="PF26002">
    <property type="entry name" value="Beta-barrel_AprE"/>
    <property type="match status" value="1"/>
</dbReference>
<evidence type="ECO:0000256" key="6">
    <source>
        <dbReference type="ARBA" id="ARBA00022692"/>
    </source>
</evidence>
<evidence type="ECO:0000256" key="11">
    <source>
        <dbReference type="SAM" id="Phobius"/>
    </source>
</evidence>
<feature type="compositionally biased region" description="Polar residues" evidence="10">
    <location>
        <begin position="1"/>
        <end position="10"/>
    </location>
</feature>
<dbReference type="Proteomes" id="UP000243002">
    <property type="component" value="Unassembled WGS sequence"/>
</dbReference>
<dbReference type="Gene3D" id="1.10.287.470">
    <property type="entry name" value="Helix hairpin bin"/>
    <property type="match status" value="1"/>
</dbReference>
<protein>
    <submittedName>
        <fullName evidence="14">HlyD family type I secretion periplasmic adaptor subunit</fullName>
    </submittedName>
</protein>
<dbReference type="Gene3D" id="2.40.30.170">
    <property type="match status" value="1"/>
</dbReference>
<name>A0A2P7MR70_9CYAN</name>
<feature type="compositionally biased region" description="Low complexity" evidence="10">
    <location>
        <begin position="11"/>
        <end position="20"/>
    </location>
</feature>
<dbReference type="RefSeq" id="WP_106632957.1">
    <property type="nucleotide sequence ID" value="NZ_PXXO01000017.1"/>
</dbReference>
<comment type="similarity">
    <text evidence="2">Belongs to the membrane fusion protein (MFP) (TC 8.A.1) family.</text>
</comment>
<evidence type="ECO:0000313" key="15">
    <source>
        <dbReference type="Proteomes" id="UP000243002"/>
    </source>
</evidence>
<keyword evidence="6 11" id="KW-0812">Transmembrane</keyword>
<dbReference type="InterPro" id="IPR050739">
    <property type="entry name" value="MFP"/>
</dbReference>
<feature type="domain" description="AprE-like beta-barrel" evidence="13">
    <location>
        <begin position="355"/>
        <end position="442"/>
    </location>
</feature>
<comment type="caution">
    <text evidence="14">The sequence shown here is derived from an EMBL/GenBank/DDBJ whole genome shotgun (WGS) entry which is preliminary data.</text>
</comment>
<dbReference type="AlphaFoldDB" id="A0A2P7MR70"/>
<feature type="coiled-coil region" evidence="9">
    <location>
        <begin position="197"/>
        <end position="231"/>
    </location>
</feature>
<keyword evidence="7 11" id="KW-1133">Transmembrane helix</keyword>
<keyword evidence="5" id="KW-0997">Cell inner membrane</keyword>
<evidence type="ECO:0000256" key="8">
    <source>
        <dbReference type="ARBA" id="ARBA00023136"/>
    </source>
</evidence>
<keyword evidence="4" id="KW-1003">Cell membrane</keyword>
<evidence type="ECO:0000259" key="12">
    <source>
        <dbReference type="Pfam" id="PF25994"/>
    </source>
</evidence>
<dbReference type="Gene3D" id="2.40.50.100">
    <property type="match status" value="2"/>
</dbReference>
<keyword evidence="8 11" id="KW-0472">Membrane</keyword>
<dbReference type="InterPro" id="IPR010129">
    <property type="entry name" value="T1SS_HlyD"/>
</dbReference>
<reference evidence="14 15" key="1">
    <citation type="journal article" date="2018" name="Environ. Microbiol.">
        <title>Ecological and genomic features of two widespread freshwater picocyanobacteria.</title>
        <authorList>
            <person name="Cabello-Yeves P.J."/>
            <person name="Picazo A."/>
            <person name="Camacho A."/>
            <person name="Callieri C."/>
            <person name="Rosselli R."/>
            <person name="Roda-Garcia J.J."/>
            <person name="Coutinho F.H."/>
            <person name="Rodriguez-Valera F."/>
        </authorList>
    </citation>
    <scope>NUCLEOTIDE SEQUENCE [LARGE SCALE GENOMIC DNA]</scope>
    <source>
        <strain evidence="14 15">Tous</strain>
    </source>
</reference>
<evidence type="ECO:0000256" key="10">
    <source>
        <dbReference type="SAM" id="MobiDB-lite"/>
    </source>
</evidence>
<dbReference type="GO" id="GO:0005886">
    <property type="term" value="C:plasma membrane"/>
    <property type="evidence" value="ECO:0007669"/>
    <property type="project" value="UniProtKB-SubCell"/>
</dbReference>
<dbReference type="InterPro" id="IPR058982">
    <property type="entry name" value="Beta-barrel_AprE"/>
</dbReference>
<organism evidence="14 15">
    <name type="scientific">Cyanobium usitatum str. Tous</name>
    <dbReference type="NCBI Taxonomy" id="2116684"/>
    <lineage>
        <taxon>Bacteria</taxon>
        <taxon>Bacillati</taxon>
        <taxon>Cyanobacteriota</taxon>
        <taxon>Cyanophyceae</taxon>
        <taxon>Synechococcales</taxon>
        <taxon>Prochlorococcaceae</taxon>
        <taxon>Cyanobium</taxon>
    </lineage>
</organism>
<evidence type="ECO:0000256" key="4">
    <source>
        <dbReference type="ARBA" id="ARBA00022475"/>
    </source>
</evidence>
<dbReference type="InterPro" id="IPR058781">
    <property type="entry name" value="HH_AprE-like"/>
</dbReference>